<protein>
    <recommendedName>
        <fullName evidence="3">Sporulation protein</fullName>
    </recommendedName>
</protein>
<accession>A0ABR8SLQ1</accession>
<evidence type="ECO:0000313" key="2">
    <source>
        <dbReference type="Proteomes" id="UP000603641"/>
    </source>
</evidence>
<name>A0ABR8SLQ1_9BACL</name>
<keyword evidence="2" id="KW-1185">Reference proteome</keyword>
<dbReference type="Proteomes" id="UP000603641">
    <property type="component" value="Unassembled WGS sequence"/>
</dbReference>
<evidence type="ECO:0008006" key="3">
    <source>
        <dbReference type="Google" id="ProtNLM"/>
    </source>
</evidence>
<organism evidence="1 2">
    <name type="scientific">Fictibacillus norfolkensis</name>
    <dbReference type="NCBI Taxonomy" id="2762233"/>
    <lineage>
        <taxon>Bacteria</taxon>
        <taxon>Bacillati</taxon>
        <taxon>Bacillota</taxon>
        <taxon>Bacilli</taxon>
        <taxon>Bacillales</taxon>
        <taxon>Fictibacillaceae</taxon>
        <taxon>Fictibacillus</taxon>
    </lineage>
</organism>
<evidence type="ECO:0000313" key="1">
    <source>
        <dbReference type="EMBL" id="MBD7964416.1"/>
    </source>
</evidence>
<dbReference type="RefSeq" id="WP_191753755.1">
    <property type="nucleotide sequence ID" value="NZ_JACSQM010000004.1"/>
</dbReference>
<comment type="caution">
    <text evidence="1">The sequence shown here is derived from an EMBL/GenBank/DDBJ whole genome shotgun (WGS) entry which is preliminary data.</text>
</comment>
<sequence length="136" mass="16044">MRLLHTYGILLILFQLTGCLNDSIYKRDETSPKFQPREYYRKHVSFSEAGVSNASSLAEEMKREITKDKFIKRAVVVKDGGKYVVAIQMKSYHYKKAESLSEKYKLAWEEQWRIPIEITFNPGEYRKVERELATKK</sequence>
<proteinExistence type="predicted"/>
<dbReference type="EMBL" id="JACSQM010000004">
    <property type="protein sequence ID" value="MBD7964416.1"/>
    <property type="molecule type" value="Genomic_DNA"/>
</dbReference>
<reference evidence="1 2" key="1">
    <citation type="submission" date="2020-08" db="EMBL/GenBank/DDBJ databases">
        <title>A Genomic Blueprint of the Chicken Gut Microbiome.</title>
        <authorList>
            <person name="Gilroy R."/>
            <person name="Ravi A."/>
            <person name="Getino M."/>
            <person name="Pursley I."/>
            <person name="Horton D.L."/>
            <person name="Alikhan N.-F."/>
            <person name="Baker D."/>
            <person name="Gharbi K."/>
            <person name="Hall N."/>
            <person name="Watson M."/>
            <person name="Adriaenssens E.M."/>
            <person name="Foster-Nyarko E."/>
            <person name="Jarju S."/>
            <person name="Secka A."/>
            <person name="Antonio M."/>
            <person name="Oren A."/>
            <person name="Chaudhuri R."/>
            <person name="La Ragione R.M."/>
            <person name="Hildebrand F."/>
            <person name="Pallen M.J."/>
        </authorList>
    </citation>
    <scope>NUCLEOTIDE SEQUENCE [LARGE SCALE GENOMIC DNA]</scope>
    <source>
        <strain evidence="1 2">Sa2CUA10</strain>
    </source>
</reference>
<gene>
    <name evidence="1" type="ORF">H9648_10145</name>
</gene>